<organism evidence="1 2">
    <name type="scientific">Paraoerskovia sediminicola</name>
    <dbReference type="NCBI Taxonomy" id="1138587"/>
    <lineage>
        <taxon>Bacteria</taxon>
        <taxon>Bacillati</taxon>
        <taxon>Actinomycetota</taxon>
        <taxon>Actinomycetes</taxon>
        <taxon>Micrococcales</taxon>
        <taxon>Cellulomonadaceae</taxon>
        <taxon>Paraoerskovia</taxon>
    </lineage>
</organism>
<dbReference type="InterPro" id="IPR003462">
    <property type="entry name" value="ODC_Mu_crystall"/>
</dbReference>
<dbReference type="InterPro" id="IPR023401">
    <property type="entry name" value="ODC_N"/>
</dbReference>
<gene>
    <name evidence="1" type="ORF">GCM10025865_07020</name>
</gene>
<dbReference type="EMBL" id="AP027729">
    <property type="protein sequence ID" value="BDZ41403.1"/>
    <property type="molecule type" value="Genomic_DNA"/>
</dbReference>
<evidence type="ECO:0000313" key="1">
    <source>
        <dbReference type="EMBL" id="BDZ41403.1"/>
    </source>
</evidence>
<dbReference type="PANTHER" id="PTHR13812:SF19">
    <property type="entry name" value="KETIMINE REDUCTASE MU-CRYSTALLIN"/>
    <property type="match status" value="1"/>
</dbReference>
<dbReference type="Pfam" id="PF02423">
    <property type="entry name" value="OCD_Mu_crystall"/>
    <property type="match status" value="1"/>
</dbReference>
<dbReference type="Proteomes" id="UP001321475">
    <property type="component" value="Chromosome"/>
</dbReference>
<dbReference type="InterPro" id="IPR036291">
    <property type="entry name" value="NAD(P)-bd_dom_sf"/>
</dbReference>
<reference evidence="2" key="1">
    <citation type="journal article" date="2019" name="Int. J. Syst. Evol. Microbiol.">
        <title>The Global Catalogue of Microorganisms (GCM) 10K type strain sequencing project: providing services to taxonomists for standard genome sequencing and annotation.</title>
        <authorList>
            <consortium name="The Broad Institute Genomics Platform"/>
            <consortium name="The Broad Institute Genome Sequencing Center for Infectious Disease"/>
            <person name="Wu L."/>
            <person name="Ma J."/>
        </authorList>
    </citation>
    <scope>NUCLEOTIDE SEQUENCE [LARGE SCALE GENOMIC DNA]</scope>
    <source>
        <strain evidence="2">NBRC 108565</strain>
    </source>
</reference>
<dbReference type="SUPFAM" id="SSF51735">
    <property type="entry name" value="NAD(P)-binding Rossmann-fold domains"/>
    <property type="match status" value="1"/>
</dbReference>
<dbReference type="RefSeq" id="WP_286218565.1">
    <property type="nucleotide sequence ID" value="NZ_AP027729.1"/>
</dbReference>
<dbReference type="PIRSF" id="PIRSF001439">
    <property type="entry name" value="CryM"/>
    <property type="match status" value="1"/>
</dbReference>
<dbReference type="PANTHER" id="PTHR13812">
    <property type="entry name" value="KETIMINE REDUCTASE MU-CRYSTALLIN"/>
    <property type="match status" value="1"/>
</dbReference>
<protein>
    <submittedName>
        <fullName evidence="1">Ornithine cyclodeaminase</fullName>
    </submittedName>
</protein>
<proteinExistence type="predicted"/>
<dbReference type="Gene3D" id="3.40.50.720">
    <property type="entry name" value="NAD(P)-binding Rossmann-like Domain"/>
    <property type="match status" value="1"/>
</dbReference>
<name>A0ABM8FZZ3_9CELL</name>
<sequence length="311" mass="32220">MIDAVDRAHRALRAGTAHQPPVPVAATPGADAHFLAMTAVSDDVGLAGSKLLADIPGNRQRGLPTQRSVVVLADSRTGACEGVLHGAIPTRLRTAATTAVATRALARPGSTVVGLVGAGALAVEHVDMLAEVLPLEQVVVWTRRDATFESFAARVAERRPGVKVTRADSARTAVEAADVLCTLTPSREPVVEGAWFHAGLHVNAVGSPPRPDHREVDSAAMAVARIVVDTRESALHESGEVALAIADGAITADDCRTDLADVLTGALVRTGPDDITLFNSVGLGIQDVAIGRLLLDAARERGVGLELDLSA</sequence>
<keyword evidence="2" id="KW-1185">Reference proteome</keyword>
<accession>A0ABM8FZZ3</accession>
<evidence type="ECO:0000313" key="2">
    <source>
        <dbReference type="Proteomes" id="UP001321475"/>
    </source>
</evidence>
<dbReference type="Gene3D" id="3.30.1780.10">
    <property type="entry name" value="ornithine cyclodeaminase, domain 1"/>
    <property type="match status" value="1"/>
</dbReference>